<dbReference type="Proteomes" id="UP001154240">
    <property type="component" value="Unassembled WGS sequence"/>
</dbReference>
<evidence type="ECO:0000313" key="4">
    <source>
        <dbReference type="Proteomes" id="UP001154240"/>
    </source>
</evidence>
<reference evidence="3" key="1">
    <citation type="journal article" date="2022" name="bioRxiv">
        <title>Thiovibrio frasassiensisgen. nov., sp. nov., an autotrophic, elemental sulfur disproportionating bacterium isolated from sulfidic karst sediment, and proposal of Thiovibrionaceae fam. nov.</title>
        <authorList>
            <person name="Aronson H."/>
            <person name="Thomas C."/>
            <person name="Bhattacharyya M."/>
            <person name="Eckstein S."/>
            <person name="Jensen S."/>
            <person name="Barco R."/>
            <person name="Macalady J."/>
            <person name="Amend J."/>
        </authorList>
    </citation>
    <scope>NUCLEOTIDE SEQUENCE</scope>
    <source>
        <strain evidence="3">RS19-109</strain>
    </source>
</reference>
<accession>A0A9X4MFB5</accession>
<dbReference type="EMBL" id="JAPHEH010000001">
    <property type="protein sequence ID" value="MDG4475125.1"/>
    <property type="molecule type" value="Genomic_DNA"/>
</dbReference>
<dbReference type="InterPro" id="IPR018744">
    <property type="entry name" value="DUF2293"/>
</dbReference>
<proteinExistence type="predicted"/>
<evidence type="ECO:0000313" key="3">
    <source>
        <dbReference type="EMBL" id="MDG4475125.1"/>
    </source>
</evidence>
<dbReference type="Pfam" id="PF10056">
    <property type="entry name" value="DUF2293"/>
    <property type="match status" value="1"/>
</dbReference>
<evidence type="ECO:0000256" key="1">
    <source>
        <dbReference type="SAM" id="MobiDB-lite"/>
    </source>
</evidence>
<dbReference type="PANTHER" id="PTHR38113:SF2">
    <property type="entry name" value="DUF2293 DOMAIN-CONTAINING PROTEIN"/>
    <property type="match status" value="1"/>
</dbReference>
<feature type="domain" description="DUF2293" evidence="2">
    <location>
        <begin position="130"/>
        <end position="206"/>
    </location>
</feature>
<dbReference type="RefSeq" id="WP_307632101.1">
    <property type="nucleotide sequence ID" value="NZ_JAPHEH010000001.1"/>
</dbReference>
<comment type="caution">
    <text evidence="3">The sequence shown here is derived from an EMBL/GenBank/DDBJ whole genome shotgun (WGS) entry which is preliminary data.</text>
</comment>
<feature type="region of interest" description="Disordered" evidence="1">
    <location>
        <begin position="1"/>
        <end position="21"/>
    </location>
</feature>
<dbReference type="PANTHER" id="PTHR38113">
    <property type="match status" value="1"/>
</dbReference>
<keyword evidence="4" id="KW-1185">Reference proteome</keyword>
<organism evidence="3 4">
    <name type="scientific">Thiovibrio frasassiensis</name>
    <dbReference type="NCBI Taxonomy" id="2984131"/>
    <lineage>
        <taxon>Bacteria</taxon>
        <taxon>Pseudomonadati</taxon>
        <taxon>Thermodesulfobacteriota</taxon>
        <taxon>Desulfobulbia</taxon>
        <taxon>Desulfobulbales</taxon>
        <taxon>Thiovibrionaceae</taxon>
        <taxon>Thiovibrio</taxon>
    </lineage>
</organism>
<reference evidence="3" key="2">
    <citation type="submission" date="2022-10" db="EMBL/GenBank/DDBJ databases">
        <authorList>
            <person name="Aronson H.S."/>
        </authorList>
    </citation>
    <scope>NUCLEOTIDE SEQUENCE</scope>
    <source>
        <strain evidence="3">RS19-109</strain>
    </source>
</reference>
<dbReference type="AlphaFoldDB" id="A0A9X4MFB5"/>
<gene>
    <name evidence="3" type="ORF">OLX77_03000</name>
</gene>
<sequence length="233" mass="25976">MELGNKTVRPGLHGTLTDEEGKKIIPPEGWGFLPAGDAGITKKVTAQGIFWRVRTQIGRRIITKGIWAPAETIALAKKVVEEVRSTAAHKNKLAGARQRRDKKQAEYEKEFFLEIRSFLAFTPRHHDSEKEMALAITAHAVPVGSGTVARTTTIPVAERAAKAVLAWMRHQTTDYEAMRIPIIKGKRQEIRRMLAGRSAELLKAYREDLEPSPACPLQKALEKIKPTTENIPS</sequence>
<evidence type="ECO:0000259" key="2">
    <source>
        <dbReference type="Pfam" id="PF10056"/>
    </source>
</evidence>
<name>A0A9X4MFB5_9BACT</name>
<protein>
    <submittedName>
        <fullName evidence="3">DUF2293 domain-containing protein</fullName>
    </submittedName>
</protein>